<evidence type="ECO:0000313" key="1">
    <source>
        <dbReference type="EMBL" id="GIY19892.1"/>
    </source>
</evidence>
<dbReference type="AlphaFoldDB" id="A0AAV4RHG3"/>
<dbReference type="EMBL" id="BPLR01007804">
    <property type="protein sequence ID" value="GIY19892.1"/>
    <property type="molecule type" value="Genomic_DNA"/>
</dbReference>
<organism evidence="1 2">
    <name type="scientific">Caerostris extrusa</name>
    <name type="common">Bark spider</name>
    <name type="synonym">Caerostris bankana</name>
    <dbReference type="NCBI Taxonomy" id="172846"/>
    <lineage>
        <taxon>Eukaryota</taxon>
        <taxon>Metazoa</taxon>
        <taxon>Ecdysozoa</taxon>
        <taxon>Arthropoda</taxon>
        <taxon>Chelicerata</taxon>
        <taxon>Arachnida</taxon>
        <taxon>Araneae</taxon>
        <taxon>Araneomorphae</taxon>
        <taxon>Entelegynae</taxon>
        <taxon>Araneoidea</taxon>
        <taxon>Araneidae</taxon>
        <taxon>Caerostris</taxon>
    </lineage>
</organism>
<dbReference type="Proteomes" id="UP001054945">
    <property type="component" value="Unassembled WGS sequence"/>
</dbReference>
<accession>A0AAV4RHG3</accession>
<protein>
    <submittedName>
        <fullName evidence="1">Uncharacterized protein</fullName>
    </submittedName>
</protein>
<name>A0AAV4RHG3_CAEEX</name>
<gene>
    <name evidence="1" type="ORF">CEXT_190191</name>
</gene>
<comment type="caution">
    <text evidence="1">The sequence shown here is derived from an EMBL/GenBank/DDBJ whole genome shotgun (WGS) entry which is preliminary data.</text>
</comment>
<keyword evidence="2" id="KW-1185">Reference proteome</keyword>
<proteinExistence type="predicted"/>
<evidence type="ECO:0000313" key="2">
    <source>
        <dbReference type="Proteomes" id="UP001054945"/>
    </source>
</evidence>
<sequence>MKRTDGQCISLRTKQARSRPHERCRIDACFSMVLMSTVIQGKGRVAHWLTLNLLYILIHAYSNDQKCLESHFYLCMHRLETLTFRRNCPLVDGQGRCNPLDSPSIQFSLIIPRLPCLRG</sequence>
<reference evidence="1 2" key="1">
    <citation type="submission" date="2021-06" db="EMBL/GenBank/DDBJ databases">
        <title>Caerostris extrusa draft genome.</title>
        <authorList>
            <person name="Kono N."/>
            <person name="Arakawa K."/>
        </authorList>
    </citation>
    <scope>NUCLEOTIDE SEQUENCE [LARGE SCALE GENOMIC DNA]</scope>
</reference>